<protein>
    <recommendedName>
        <fullName evidence="3">Sulfotransferase family protein</fullName>
    </recommendedName>
</protein>
<dbReference type="InterPro" id="IPR027417">
    <property type="entry name" value="P-loop_NTPase"/>
</dbReference>
<sequence length="233" mass="26073">MRTVVLHYHLFKNAGTSLDAVLKRNFDDAWVTQEFPAMSGNNSALVADWIAGSPKGAAYSSHTMTGPLPEIEGVRVIPVILLRDPLTRIRSAYQFERRQVANTLGTQLARAHDFEGYVRARLEVAGDRQCRNFHTTILARMIPGAGDELTRAKASVSRLRDAGVVGLVARFDETMERLTKRLRPVWPSFDWQQTRANTSEKADPVEMNPALEALLREANAQDIALLDWVKATF</sequence>
<comment type="caution">
    <text evidence="1">The sequence shown here is derived from an EMBL/GenBank/DDBJ whole genome shotgun (WGS) entry which is preliminary data.</text>
</comment>
<dbReference type="AlphaFoldDB" id="A0A398BMV6"/>
<dbReference type="Proteomes" id="UP000266649">
    <property type="component" value="Unassembled WGS sequence"/>
</dbReference>
<accession>A0A398BMV6</accession>
<dbReference type="EMBL" id="QXXQ01000014">
    <property type="protein sequence ID" value="RID90311.1"/>
    <property type="molecule type" value="Genomic_DNA"/>
</dbReference>
<gene>
    <name evidence="1" type="ORF">D2N39_18260</name>
</gene>
<keyword evidence="2" id="KW-1185">Reference proteome</keyword>
<dbReference type="Gene3D" id="3.40.50.300">
    <property type="entry name" value="P-loop containing nucleotide triphosphate hydrolases"/>
    <property type="match status" value="1"/>
</dbReference>
<evidence type="ECO:0000313" key="1">
    <source>
        <dbReference type="EMBL" id="RID90311.1"/>
    </source>
</evidence>
<dbReference type="RefSeq" id="WP_119136214.1">
    <property type="nucleotide sequence ID" value="NZ_QXXQ01000014.1"/>
</dbReference>
<organism evidence="1 2">
    <name type="scientific">Gemmobacter lutimaris</name>
    <dbReference type="NCBI Taxonomy" id="2306023"/>
    <lineage>
        <taxon>Bacteria</taxon>
        <taxon>Pseudomonadati</taxon>
        <taxon>Pseudomonadota</taxon>
        <taxon>Alphaproteobacteria</taxon>
        <taxon>Rhodobacterales</taxon>
        <taxon>Paracoccaceae</taxon>
        <taxon>Gemmobacter</taxon>
    </lineage>
</organism>
<name>A0A398BMV6_9RHOB</name>
<proteinExistence type="predicted"/>
<evidence type="ECO:0008006" key="3">
    <source>
        <dbReference type="Google" id="ProtNLM"/>
    </source>
</evidence>
<reference evidence="1 2" key="1">
    <citation type="submission" date="2018-09" db="EMBL/GenBank/DDBJ databases">
        <title>Gemmobacter lutimaris sp. nov., a marine bacterium isolated from tidal flat.</title>
        <authorList>
            <person name="Lee D.W."/>
            <person name="Yoo Y."/>
            <person name="Kim J.-J."/>
            <person name="Kim B.S."/>
        </authorList>
    </citation>
    <scope>NUCLEOTIDE SEQUENCE [LARGE SCALE GENOMIC DNA]</scope>
    <source>
        <strain evidence="1 2">YJ-T1-11</strain>
    </source>
</reference>
<evidence type="ECO:0000313" key="2">
    <source>
        <dbReference type="Proteomes" id="UP000266649"/>
    </source>
</evidence>
<dbReference type="OrthoDB" id="5734415at2"/>